<dbReference type="PANTHER" id="PTHR37984:SF7">
    <property type="entry name" value="INTEGRASE CATALYTIC DOMAIN-CONTAINING PROTEIN"/>
    <property type="match status" value="1"/>
</dbReference>
<dbReference type="Pfam" id="PF00665">
    <property type="entry name" value="rve"/>
    <property type="match status" value="1"/>
</dbReference>
<dbReference type="Proteomes" id="UP001558613">
    <property type="component" value="Unassembled WGS sequence"/>
</dbReference>
<keyword evidence="3" id="KW-1185">Reference proteome</keyword>
<comment type="caution">
    <text evidence="2">The sequence shown here is derived from an EMBL/GenBank/DDBJ whole genome shotgun (WGS) entry which is preliminary data.</text>
</comment>
<protein>
    <recommendedName>
        <fullName evidence="1">Integrase catalytic domain-containing protein</fullName>
    </recommendedName>
</protein>
<gene>
    <name evidence="2" type="ORF">QQF64_009801</name>
</gene>
<name>A0ABR3M589_9TELE</name>
<proteinExistence type="predicted"/>
<accession>A0ABR3M589</accession>
<reference evidence="2 3" key="1">
    <citation type="submission" date="2023-09" db="EMBL/GenBank/DDBJ databases">
        <authorList>
            <person name="Wang M."/>
        </authorList>
    </citation>
    <scope>NUCLEOTIDE SEQUENCE [LARGE SCALE GENOMIC DNA]</scope>
    <source>
        <strain evidence="2">GT-2023</strain>
        <tissue evidence="2">Liver</tissue>
    </source>
</reference>
<evidence type="ECO:0000259" key="1">
    <source>
        <dbReference type="PROSITE" id="PS50994"/>
    </source>
</evidence>
<dbReference type="PANTHER" id="PTHR37984">
    <property type="entry name" value="PROTEIN CBG26694"/>
    <property type="match status" value="1"/>
</dbReference>
<dbReference type="PROSITE" id="PS50994">
    <property type="entry name" value="INTEGRASE"/>
    <property type="match status" value="1"/>
</dbReference>
<dbReference type="Gene3D" id="3.30.420.10">
    <property type="entry name" value="Ribonuclease H-like superfamily/Ribonuclease H"/>
    <property type="match status" value="1"/>
</dbReference>
<feature type="domain" description="Integrase catalytic" evidence="1">
    <location>
        <begin position="1"/>
        <end position="111"/>
    </location>
</feature>
<dbReference type="InterPro" id="IPR036397">
    <property type="entry name" value="RNaseH_sf"/>
</dbReference>
<dbReference type="InterPro" id="IPR012337">
    <property type="entry name" value="RNaseH-like_sf"/>
</dbReference>
<organism evidence="2 3">
    <name type="scientific">Cirrhinus molitorella</name>
    <name type="common">mud carp</name>
    <dbReference type="NCBI Taxonomy" id="172907"/>
    <lineage>
        <taxon>Eukaryota</taxon>
        <taxon>Metazoa</taxon>
        <taxon>Chordata</taxon>
        <taxon>Craniata</taxon>
        <taxon>Vertebrata</taxon>
        <taxon>Euteleostomi</taxon>
        <taxon>Actinopterygii</taxon>
        <taxon>Neopterygii</taxon>
        <taxon>Teleostei</taxon>
        <taxon>Ostariophysi</taxon>
        <taxon>Cypriniformes</taxon>
        <taxon>Cyprinidae</taxon>
        <taxon>Labeoninae</taxon>
        <taxon>Labeonini</taxon>
        <taxon>Cirrhinus</taxon>
    </lineage>
</organism>
<evidence type="ECO:0000313" key="3">
    <source>
        <dbReference type="Proteomes" id="UP001558613"/>
    </source>
</evidence>
<dbReference type="InterPro" id="IPR001584">
    <property type="entry name" value="Integrase_cat-core"/>
</dbReference>
<dbReference type="SUPFAM" id="SSF53098">
    <property type="entry name" value="Ribonuclease H-like"/>
    <property type="match status" value="1"/>
</dbReference>
<dbReference type="EMBL" id="JAYMGO010000016">
    <property type="protein sequence ID" value="KAL1259224.1"/>
    <property type="molecule type" value="Genomic_DNA"/>
</dbReference>
<evidence type="ECO:0000313" key="2">
    <source>
        <dbReference type="EMBL" id="KAL1259224.1"/>
    </source>
</evidence>
<sequence>MEEYLLVVDYFSSFPEIALLSNSSSACVIQHMKSILARHGIHLVVMSDNGPCYNSKEFQDFAAHYDFKHVTSSPHHAQSNRKAEKGVHIVKHFLKKAPDGKSDPYLALLSY</sequence>
<dbReference type="InterPro" id="IPR050951">
    <property type="entry name" value="Retrovirus_Pol_polyprotein"/>
</dbReference>